<gene>
    <name evidence="1" type="ORF">I6G66_01785</name>
</gene>
<dbReference type="EMBL" id="CP065668">
    <property type="protein sequence ID" value="QPS08816.1"/>
    <property type="molecule type" value="Genomic_DNA"/>
</dbReference>
<sequence length="382" mass="43276">MNSPPEIQALYSKFSGAEASARLRAEIRSQVASWRWASDSMGFDEPYARELFGGPAARWLSDGRADPQKHVHHGLDAQGRIVIECRSSAREQVCLHTPGQRTTVSWHGGGGIDSVSQSRYEEGRLVAHHMHLGYRGMDSRYEYDGEQLQCSLTRNWETRERPWLTRHVFVHGADGVLDRIHLQYLDTQGQPEPGADRLLYLRLPKGETLKTVEARVQLLLEQSLATALQQIPRDEPLYGLLLCYTHEDLAAAWPPFLVWGRESYRRAVLERGEEVSYYLWAPDEIRGMGDADEHWFSDEALGEACLLHGQLMEMKQSNASAMRVLRHMLPLLESMVRQAGLPVTDDFVVAFADNTGEIDPLKAMKARLPDAHWALLKQRGLV</sequence>
<proteinExistence type="predicted"/>
<organism evidence="1 2">
    <name type="scientific">Delftia acidovorans</name>
    <name type="common">Pseudomonas acidovorans</name>
    <name type="synonym">Comamonas acidovorans</name>
    <dbReference type="NCBI Taxonomy" id="80866"/>
    <lineage>
        <taxon>Bacteria</taxon>
        <taxon>Pseudomonadati</taxon>
        <taxon>Pseudomonadota</taxon>
        <taxon>Betaproteobacteria</taxon>
        <taxon>Burkholderiales</taxon>
        <taxon>Comamonadaceae</taxon>
        <taxon>Delftia</taxon>
    </lineage>
</organism>
<dbReference type="AlphaFoldDB" id="A0A7T2VZ56"/>
<dbReference type="RefSeq" id="WP_197955996.1">
    <property type="nucleotide sequence ID" value="NZ_CP065668.1"/>
</dbReference>
<reference evidence="1 2" key="1">
    <citation type="submission" date="2020-12" db="EMBL/GenBank/DDBJ databases">
        <title>FDA dAtabase for Regulatory Grade micrObial Sequences (FDA-ARGOS): Supporting development and validation of Infectious Disease Dx tests.</title>
        <authorList>
            <person name="Sproer C."/>
            <person name="Gronow S."/>
            <person name="Severitt S."/>
            <person name="Schroder I."/>
            <person name="Tallon L."/>
            <person name="Sadzewicz L."/>
            <person name="Zhao X."/>
            <person name="Boylan J."/>
            <person name="Ott S."/>
            <person name="Bowen H."/>
            <person name="Vavikolanu K."/>
            <person name="Mehta A."/>
            <person name="Aluvathingal J."/>
            <person name="Nadendla S."/>
            <person name="Lowell S."/>
            <person name="Myers T."/>
            <person name="Yan Y."/>
            <person name="Sichtig H."/>
        </authorList>
    </citation>
    <scope>NUCLEOTIDE SEQUENCE [LARGE SCALE GENOMIC DNA]</scope>
    <source>
        <strain evidence="1 2">FDAARGOS_909</strain>
    </source>
</reference>
<evidence type="ECO:0000313" key="1">
    <source>
        <dbReference type="EMBL" id="QPS08816.1"/>
    </source>
</evidence>
<protein>
    <submittedName>
        <fullName evidence="1">Uncharacterized protein</fullName>
    </submittedName>
</protein>
<evidence type="ECO:0000313" key="2">
    <source>
        <dbReference type="Proteomes" id="UP000594778"/>
    </source>
</evidence>
<dbReference type="Proteomes" id="UP000594778">
    <property type="component" value="Chromosome"/>
</dbReference>
<accession>A0A7T2VZ56</accession>
<name>A0A7T2VZ56_DELAC</name>